<evidence type="ECO:0000256" key="4">
    <source>
        <dbReference type="ARBA" id="ARBA00023163"/>
    </source>
</evidence>
<feature type="domain" description="HTH lacI-type" evidence="6">
    <location>
        <begin position="14"/>
        <end position="68"/>
    </location>
</feature>
<dbReference type="RefSeq" id="WP_367639992.1">
    <property type="nucleotide sequence ID" value="NZ_JBFNQN010000014.1"/>
</dbReference>
<organism evidence="8 9">
    <name type="scientific">Kineococcus endophyticus</name>
    <dbReference type="NCBI Taxonomy" id="1181883"/>
    <lineage>
        <taxon>Bacteria</taxon>
        <taxon>Bacillati</taxon>
        <taxon>Actinomycetota</taxon>
        <taxon>Actinomycetes</taxon>
        <taxon>Kineosporiales</taxon>
        <taxon>Kineosporiaceae</taxon>
        <taxon>Kineococcus</taxon>
    </lineage>
</organism>
<keyword evidence="3 8" id="KW-0238">DNA-binding</keyword>
<dbReference type="Gene3D" id="1.10.260.40">
    <property type="entry name" value="lambda repressor-like DNA-binding domains"/>
    <property type="match status" value="1"/>
</dbReference>
<proteinExistence type="predicted"/>
<reference evidence="8 9" key="1">
    <citation type="submission" date="2024-07" db="EMBL/GenBank/DDBJ databases">
        <authorList>
            <person name="Thanompreechachai J."/>
            <person name="Duangmal K."/>
        </authorList>
    </citation>
    <scope>NUCLEOTIDE SEQUENCE [LARGE SCALE GENOMIC DNA]</scope>
    <source>
        <strain evidence="8 9">KCTC 19886</strain>
    </source>
</reference>
<dbReference type="SUPFAM" id="SSF47413">
    <property type="entry name" value="lambda repressor-like DNA-binding domains"/>
    <property type="match status" value="1"/>
</dbReference>
<evidence type="ECO:0000313" key="8">
    <source>
        <dbReference type="EMBL" id="MEW9266856.1"/>
    </source>
</evidence>
<evidence type="ECO:0000256" key="2">
    <source>
        <dbReference type="ARBA" id="ARBA00023015"/>
    </source>
</evidence>
<feature type="domain" description="HTH cro/C1-type" evidence="7">
    <location>
        <begin position="15"/>
        <end position="58"/>
    </location>
</feature>
<dbReference type="Proteomes" id="UP001555826">
    <property type="component" value="Unassembled WGS sequence"/>
</dbReference>
<dbReference type="PANTHER" id="PTHR30146:SF148">
    <property type="entry name" value="HTH-TYPE TRANSCRIPTIONAL REPRESSOR PURR-RELATED"/>
    <property type="match status" value="1"/>
</dbReference>
<dbReference type="InterPro" id="IPR010982">
    <property type="entry name" value="Lambda_DNA-bd_dom_sf"/>
</dbReference>
<keyword evidence="1" id="KW-0678">Repressor</keyword>
<feature type="region of interest" description="Disordered" evidence="5">
    <location>
        <begin position="316"/>
        <end position="350"/>
    </location>
</feature>
<dbReference type="InterPro" id="IPR001387">
    <property type="entry name" value="Cro/C1-type_HTH"/>
</dbReference>
<keyword evidence="4" id="KW-0804">Transcription</keyword>
<name>A0ABV3PB40_9ACTN</name>
<accession>A0ABV3PB40</accession>
<dbReference type="PROSITE" id="PS00356">
    <property type="entry name" value="HTH_LACI_1"/>
    <property type="match status" value="1"/>
</dbReference>
<dbReference type="InterPro" id="IPR028082">
    <property type="entry name" value="Peripla_BP_I"/>
</dbReference>
<sequence>MRQSTQTSTPAKKPTIYEVAALAGVSHQTVSRYLRGNGGLRPDTSERVEAAIGQLNYRPNLIARSMRTRRTGRLALLVPSTTGLPLRLISAVVAGAHDAGYAVDLIGREGAAGTAGAGADHWQDVADSGEFEGVLTLGSGPHTPQATGTTAVVAVAHYDDEMRTRGALADGAVCGQIVRALADLGHRHFLHVSGPAEYASARNRQQVFLQTTAELGLSATVVAGDWKGRSGYDAVMGLPRDTPVTAVVAGNDHSGLGAMRAAVERGWRVPRDLSVFGWDDHDCGRFSTPPLSTVANDVERQGREAVQRLVALIRGEEPPAPDPRSVHTFLPRESIGPAPVKRPRLRPAPG</sequence>
<dbReference type="SMART" id="SM00354">
    <property type="entry name" value="HTH_LACI"/>
    <property type="match status" value="1"/>
</dbReference>
<evidence type="ECO:0000259" key="7">
    <source>
        <dbReference type="PROSITE" id="PS50943"/>
    </source>
</evidence>
<keyword evidence="9" id="KW-1185">Reference proteome</keyword>
<protein>
    <submittedName>
        <fullName evidence="8">LacI family DNA-binding transcriptional regulator</fullName>
    </submittedName>
</protein>
<dbReference type="PROSITE" id="PS50932">
    <property type="entry name" value="HTH_LACI_2"/>
    <property type="match status" value="1"/>
</dbReference>
<dbReference type="InterPro" id="IPR046335">
    <property type="entry name" value="LacI/GalR-like_sensor"/>
</dbReference>
<evidence type="ECO:0000256" key="3">
    <source>
        <dbReference type="ARBA" id="ARBA00023125"/>
    </source>
</evidence>
<dbReference type="InterPro" id="IPR000843">
    <property type="entry name" value="HTH_LacI"/>
</dbReference>
<dbReference type="SUPFAM" id="SSF53822">
    <property type="entry name" value="Periplasmic binding protein-like I"/>
    <property type="match status" value="1"/>
</dbReference>
<evidence type="ECO:0000313" key="9">
    <source>
        <dbReference type="Proteomes" id="UP001555826"/>
    </source>
</evidence>
<dbReference type="EMBL" id="JBFNQN010000014">
    <property type="protein sequence ID" value="MEW9266856.1"/>
    <property type="molecule type" value="Genomic_DNA"/>
</dbReference>
<keyword evidence="2" id="KW-0805">Transcription regulation</keyword>
<dbReference type="Pfam" id="PF13377">
    <property type="entry name" value="Peripla_BP_3"/>
    <property type="match status" value="1"/>
</dbReference>
<dbReference type="GO" id="GO:0003677">
    <property type="term" value="F:DNA binding"/>
    <property type="evidence" value="ECO:0007669"/>
    <property type="project" value="UniProtKB-KW"/>
</dbReference>
<evidence type="ECO:0000259" key="6">
    <source>
        <dbReference type="PROSITE" id="PS50932"/>
    </source>
</evidence>
<dbReference type="PROSITE" id="PS50943">
    <property type="entry name" value="HTH_CROC1"/>
    <property type="match status" value="1"/>
</dbReference>
<feature type="compositionally biased region" description="Basic residues" evidence="5">
    <location>
        <begin position="341"/>
        <end position="350"/>
    </location>
</feature>
<comment type="caution">
    <text evidence="8">The sequence shown here is derived from an EMBL/GenBank/DDBJ whole genome shotgun (WGS) entry which is preliminary data.</text>
</comment>
<evidence type="ECO:0000256" key="5">
    <source>
        <dbReference type="SAM" id="MobiDB-lite"/>
    </source>
</evidence>
<dbReference type="PANTHER" id="PTHR30146">
    <property type="entry name" value="LACI-RELATED TRANSCRIPTIONAL REPRESSOR"/>
    <property type="match status" value="1"/>
</dbReference>
<dbReference type="Gene3D" id="3.40.50.2300">
    <property type="match status" value="2"/>
</dbReference>
<gene>
    <name evidence="8" type="ORF">AB1207_19065</name>
</gene>
<dbReference type="CDD" id="cd01392">
    <property type="entry name" value="HTH_LacI"/>
    <property type="match status" value="1"/>
</dbReference>
<dbReference type="Pfam" id="PF00356">
    <property type="entry name" value="LacI"/>
    <property type="match status" value="1"/>
</dbReference>
<evidence type="ECO:0000256" key="1">
    <source>
        <dbReference type="ARBA" id="ARBA00022491"/>
    </source>
</evidence>